<protein>
    <submittedName>
        <fullName evidence="1">Uncharacterized protein</fullName>
    </submittedName>
</protein>
<dbReference type="Proteomes" id="UP000030645">
    <property type="component" value="Unassembled WGS sequence"/>
</dbReference>
<accession>W9RPN8</accession>
<proteinExistence type="predicted"/>
<name>W9RPN8_9ROSA</name>
<sequence length="140" mass="14516">MLFREWVTIGEVRIEGVGNGFSEAWTWGGKAKGIAGEEQVTGLGIGVGSRGGKVVVGVGEVRGGLGRGKGRARGKACCSTIFSCVLESSGKEPLEQSSDVVYEAGRMTCYGSLVLHVKSSGQARCGSTLDIGNSDSTKRT</sequence>
<organism evidence="1 2">
    <name type="scientific">Morus notabilis</name>
    <dbReference type="NCBI Taxonomy" id="981085"/>
    <lineage>
        <taxon>Eukaryota</taxon>
        <taxon>Viridiplantae</taxon>
        <taxon>Streptophyta</taxon>
        <taxon>Embryophyta</taxon>
        <taxon>Tracheophyta</taxon>
        <taxon>Spermatophyta</taxon>
        <taxon>Magnoliopsida</taxon>
        <taxon>eudicotyledons</taxon>
        <taxon>Gunneridae</taxon>
        <taxon>Pentapetalae</taxon>
        <taxon>rosids</taxon>
        <taxon>fabids</taxon>
        <taxon>Rosales</taxon>
        <taxon>Moraceae</taxon>
        <taxon>Moreae</taxon>
        <taxon>Morus</taxon>
    </lineage>
</organism>
<evidence type="ECO:0000313" key="1">
    <source>
        <dbReference type="EMBL" id="EXC01780.1"/>
    </source>
</evidence>
<dbReference type="AlphaFoldDB" id="W9RPN8"/>
<gene>
    <name evidence="1" type="ORF">L484_021417</name>
</gene>
<evidence type="ECO:0000313" key="2">
    <source>
        <dbReference type="Proteomes" id="UP000030645"/>
    </source>
</evidence>
<keyword evidence="2" id="KW-1185">Reference proteome</keyword>
<dbReference type="EMBL" id="KE345336">
    <property type="protein sequence ID" value="EXC01780.1"/>
    <property type="molecule type" value="Genomic_DNA"/>
</dbReference>
<reference evidence="2" key="1">
    <citation type="submission" date="2013-01" db="EMBL/GenBank/DDBJ databases">
        <title>Draft Genome Sequence of a Mulberry Tree, Morus notabilis C.K. Schneid.</title>
        <authorList>
            <person name="He N."/>
            <person name="Zhao S."/>
        </authorList>
    </citation>
    <scope>NUCLEOTIDE SEQUENCE</scope>
</reference>